<evidence type="ECO:0000313" key="3">
    <source>
        <dbReference type="Proteomes" id="UP001212263"/>
    </source>
</evidence>
<reference evidence="2" key="1">
    <citation type="submission" date="2023-01" db="EMBL/GenBank/DDBJ databases">
        <title>Human gut microbiome strain richness.</title>
        <authorList>
            <person name="Chen-Liaw A."/>
        </authorList>
    </citation>
    <scope>NUCLEOTIDE SEQUENCE</scope>
    <source>
        <strain evidence="2">RTP21484st1_B7_RTP21484_190118</strain>
    </source>
</reference>
<proteinExistence type="predicted"/>
<accession>A0AAW6FE52</accession>
<dbReference type="PROSITE" id="PS51257">
    <property type="entry name" value="PROKAR_LIPOPROTEIN"/>
    <property type="match status" value="1"/>
</dbReference>
<protein>
    <submittedName>
        <fullName evidence="2">PKD-like family lipoprotein</fullName>
    </submittedName>
</protein>
<dbReference type="Pfam" id="PF16407">
    <property type="entry name" value="PKD_2"/>
    <property type="match status" value="1"/>
</dbReference>
<gene>
    <name evidence="2" type="ORF">PN645_03125</name>
</gene>
<dbReference type="EMBL" id="JAQMRD010000003">
    <property type="protein sequence ID" value="MDB9221996.1"/>
    <property type="molecule type" value="Genomic_DNA"/>
</dbReference>
<dbReference type="InterPro" id="IPR032183">
    <property type="entry name" value="PKD-like"/>
</dbReference>
<dbReference type="Proteomes" id="UP001212263">
    <property type="component" value="Unassembled WGS sequence"/>
</dbReference>
<keyword evidence="2" id="KW-0449">Lipoprotein</keyword>
<keyword evidence="1" id="KW-0732">Signal</keyword>
<dbReference type="AlphaFoldDB" id="A0AAW6FE52"/>
<evidence type="ECO:0000256" key="1">
    <source>
        <dbReference type="SAM" id="SignalP"/>
    </source>
</evidence>
<dbReference type="InterPro" id="IPR011047">
    <property type="entry name" value="Quinoprotein_ADH-like_sf"/>
</dbReference>
<dbReference type="SUPFAM" id="SSF50998">
    <property type="entry name" value="Quinoprotein alcohol dehydrogenase-like"/>
    <property type="match status" value="1"/>
</dbReference>
<feature type="signal peptide" evidence="1">
    <location>
        <begin position="1"/>
        <end position="18"/>
    </location>
</feature>
<dbReference type="RefSeq" id="WP_272053875.1">
    <property type="nucleotide sequence ID" value="NZ_JAQMRB010000001.1"/>
</dbReference>
<organism evidence="2 3">
    <name type="scientific">Odoribacter splanchnicus</name>
    <dbReference type="NCBI Taxonomy" id="28118"/>
    <lineage>
        <taxon>Bacteria</taxon>
        <taxon>Pseudomonadati</taxon>
        <taxon>Bacteroidota</taxon>
        <taxon>Bacteroidia</taxon>
        <taxon>Bacteroidales</taxon>
        <taxon>Odoribacteraceae</taxon>
        <taxon>Odoribacter</taxon>
    </lineage>
</organism>
<name>A0AAW6FE52_9BACT</name>
<feature type="chain" id="PRO_5043902369" evidence="1">
    <location>
        <begin position="19"/>
        <end position="486"/>
    </location>
</feature>
<comment type="caution">
    <text evidence="2">The sequence shown here is derived from an EMBL/GenBank/DDBJ whole genome shotgun (WGS) entry which is preliminary data.</text>
</comment>
<sequence>MNKIYLFLCLLLSALLTACYEDKGNYDYHPVNEIQISNIGKEYIRERWQHLSIEPQLKFSLDEKVKMAWRWEIDGKLISEDLNLSYDVAQDVADDPYKCRFTAIYLADSTRFYQEFDLKVVTPYDKGLMVLSEQEGKAMLSFRSEEAEDKEFAKWVYRMENGSYLEGKPLSLEQSWPHDDNILVATSRANYKLDRKILKLLKRYDGSTMLDKDPDFEMKFCLFSDMVQGEDYGCAIGTNGRVYTFREYNDYFSTPSPMPVPDYYDAGILYDYRLSDKCLIVTAGWGGNSRFFLGYDELAKRFLYFYHSSASTIDDGQLNTVLAREPIIGLPILAIGGWKSGTFASFFYDPQTDVAKVVKAHDRTFSKMTEADVLTLSNHHFTPSTILKFSDKDGRAIFSSGHLIRQLYMEDVTAEATVLSDKLPQGVEITCLKLSADQKLLYVGVLSGRTDEFKGDLYILDAVSGEMVGEPYLGVGGKVVDILEKY</sequence>
<evidence type="ECO:0000313" key="2">
    <source>
        <dbReference type="EMBL" id="MDB9221996.1"/>
    </source>
</evidence>